<reference evidence="3" key="1">
    <citation type="submission" date="2015-08" db="EMBL/GenBank/DDBJ databases">
        <title>Fjat-14210 dsm16467.</title>
        <authorList>
            <person name="Liu B."/>
            <person name="Wang J."/>
            <person name="Zhu Y."/>
            <person name="Liu G."/>
            <person name="Chen Q."/>
            <person name="Chen Z."/>
            <person name="Lan J."/>
            <person name="Che J."/>
            <person name="Ge C."/>
            <person name="Shi H."/>
            <person name="Pan Z."/>
            <person name="Liu X."/>
        </authorList>
    </citation>
    <scope>NUCLEOTIDE SEQUENCE [LARGE SCALE GENOMIC DNA]</scope>
    <source>
        <strain evidence="3">DSM 16467</strain>
    </source>
</reference>
<feature type="signal peptide" evidence="1">
    <location>
        <begin position="1"/>
        <end position="21"/>
    </location>
</feature>
<comment type="caution">
    <text evidence="2">The sequence shown here is derived from an EMBL/GenBank/DDBJ whole genome shotgun (WGS) entry which is preliminary data.</text>
</comment>
<keyword evidence="3" id="KW-1185">Reference proteome</keyword>
<protein>
    <submittedName>
        <fullName evidence="2">Uncharacterized protein</fullName>
    </submittedName>
</protein>
<keyword evidence="1" id="KW-0732">Signal</keyword>
<sequence length="219" mass="25405">MRKLFLIGLFFIAMGTKEAGASGFEAIRSWPHQQTILSAKEEQGRYKGFVINIQQSKKYFPYWTALKDQRAQPSMRTFDLDGDKRNEYIVFLPQKHENGEFVNEAKVLKLTKAGIQEIGVSDVRKLLVKEVKYYINKQNFYVQVDQKNVLKLKHETQAPKLLIDSFVLYDVEDEQLKAKVRLVDHKGKYLGVFEVLYDYKQPAKMTPVKTVFKQAGSTK</sequence>
<evidence type="ECO:0000313" key="3">
    <source>
        <dbReference type="Proteomes" id="UP000037558"/>
    </source>
</evidence>
<proteinExistence type="predicted"/>
<feature type="chain" id="PRO_5005603363" evidence="1">
    <location>
        <begin position="22"/>
        <end position="219"/>
    </location>
</feature>
<dbReference type="AlphaFoldDB" id="A0A0M0LH26"/>
<name>A0A0M0LH26_9BACI</name>
<gene>
    <name evidence="2" type="ORF">AMD01_00945</name>
</gene>
<accession>A0A0M0LH26</accession>
<evidence type="ECO:0000313" key="2">
    <source>
        <dbReference type="EMBL" id="KOO50359.1"/>
    </source>
</evidence>
<organism evidence="2 3">
    <name type="scientific">Priestia koreensis</name>
    <dbReference type="NCBI Taxonomy" id="284581"/>
    <lineage>
        <taxon>Bacteria</taxon>
        <taxon>Bacillati</taxon>
        <taxon>Bacillota</taxon>
        <taxon>Bacilli</taxon>
        <taxon>Bacillales</taxon>
        <taxon>Bacillaceae</taxon>
        <taxon>Priestia</taxon>
    </lineage>
</organism>
<dbReference type="Proteomes" id="UP000037558">
    <property type="component" value="Unassembled WGS sequence"/>
</dbReference>
<dbReference type="EMBL" id="LILC01000002">
    <property type="protein sequence ID" value="KOO50359.1"/>
    <property type="molecule type" value="Genomic_DNA"/>
</dbReference>
<dbReference type="PATRIC" id="fig|284581.3.peg.436"/>
<evidence type="ECO:0000256" key="1">
    <source>
        <dbReference type="SAM" id="SignalP"/>
    </source>
</evidence>
<dbReference type="RefSeq" id="WP_053399510.1">
    <property type="nucleotide sequence ID" value="NZ_LILC01000002.1"/>
</dbReference>